<evidence type="ECO:0000313" key="1">
    <source>
        <dbReference type="EMBL" id="MBG0561758.1"/>
    </source>
</evidence>
<comment type="caution">
    <text evidence="1">The sequence shown here is derived from an EMBL/GenBank/DDBJ whole genome shotgun (WGS) entry which is preliminary data.</text>
</comment>
<reference evidence="1" key="1">
    <citation type="submission" date="2020-11" db="EMBL/GenBank/DDBJ databases">
        <title>Isolation and identification of active actinomycetes.</title>
        <authorList>
            <person name="Sun X."/>
        </authorList>
    </citation>
    <scope>NUCLEOTIDE SEQUENCE</scope>
    <source>
        <strain evidence="1">NEAU-A11</strain>
    </source>
</reference>
<accession>A0A931C783</accession>
<gene>
    <name evidence="1" type="ORF">I4J89_09810</name>
</gene>
<dbReference type="AlphaFoldDB" id="A0A931C783"/>
<dbReference type="Proteomes" id="UP000598146">
    <property type="component" value="Unassembled WGS sequence"/>
</dbReference>
<keyword evidence="2" id="KW-1185">Reference proteome</keyword>
<dbReference type="EMBL" id="JADQTO010000004">
    <property type="protein sequence ID" value="MBG0561758.1"/>
    <property type="molecule type" value="Genomic_DNA"/>
</dbReference>
<proteinExistence type="predicted"/>
<sequence>MDELAHRAIEAFESMNGGDALDYQVLLLTVASSVFGQVEQALCQLMYVALRKEQEIADAMTAMSATVAARRERFVSPRPALADQTRRTILTPQGLDYDA</sequence>
<protein>
    <submittedName>
        <fullName evidence="1">Uncharacterized protein</fullName>
    </submittedName>
</protein>
<name>A0A931C783_9ACTN</name>
<evidence type="ECO:0000313" key="2">
    <source>
        <dbReference type="Proteomes" id="UP000598146"/>
    </source>
</evidence>
<organism evidence="1 2">
    <name type="scientific">Actinoplanes aureus</name>
    <dbReference type="NCBI Taxonomy" id="2792083"/>
    <lineage>
        <taxon>Bacteria</taxon>
        <taxon>Bacillati</taxon>
        <taxon>Actinomycetota</taxon>
        <taxon>Actinomycetes</taxon>
        <taxon>Micromonosporales</taxon>
        <taxon>Micromonosporaceae</taxon>
        <taxon>Actinoplanes</taxon>
    </lineage>
</organism>
<dbReference type="RefSeq" id="WP_196413560.1">
    <property type="nucleotide sequence ID" value="NZ_JADQTO010000004.1"/>
</dbReference>